<dbReference type="RefSeq" id="WP_285671555.1">
    <property type="nucleotide sequence ID" value="NZ_BSYI01000013.1"/>
</dbReference>
<keyword evidence="1" id="KW-0732">Signal</keyword>
<dbReference type="InterPro" id="IPR036873">
    <property type="entry name" value="Rhodanese-like_dom_sf"/>
</dbReference>
<dbReference type="PROSITE" id="PS50206">
    <property type="entry name" value="RHODANESE_3"/>
    <property type="match status" value="1"/>
</dbReference>
<feature type="chain" id="PRO_5045357818" description="Rhodanese domain-containing protein" evidence="1">
    <location>
        <begin position="23"/>
        <end position="212"/>
    </location>
</feature>
<dbReference type="EMBL" id="BSYI01000013">
    <property type="protein sequence ID" value="GMG82765.1"/>
    <property type="molecule type" value="Genomic_DNA"/>
</dbReference>
<name>A0ABQ6LQF1_9RHOB</name>
<comment type="caution">
    <text evidence="3">The sequence shown here is derived from an EMBL/GenBank/DDBJ whole genome shotgun (WGS) entry which is preliminary data.</text>
</comment>
<reference evidence="3 4" key="1">
    <citation type="submission" date="2023-04" db="EMBL/GenBank/DDBJ databases">
        <title>Marinoamorphus aggregata gen. nov., sp. Nov., isolate from tissue of brittle star Ophioplocus japonicus.</title>
        <authorList>
            <person name="Kawano K."/>
            <person name="Sawayama S."/>
            <person name="Nakagawa S."/>
        </authorList>
    </citation>
    <scope>NUCLEOTIDE SEQUENCE [LARGE SCALE GENOMIC DNA]</scope>
    <source>
        <strain evidence="3 4">NKW23</strain>
    </source>
</reference>
<evidence type="ECO:0000313" key="3">
    <source>
        <dbReference type="EMBL" id="GMG82765.1"/>
    </source>
</evidence>
<dbReference type="InterPro" id="IPR001763">
    <property type="entry name" value="Rhodanese-like_dom"/>
</dbReference>
<protein>
    <recommendedName>
        <fullName evidence="2">Rhodanese domain-containing protein</fullName>
    </recommendedName>
</protein>
<feature type="domain" description="Rhodanese" evidence="2">
    <location>
        <begin position="97"/>
        <end position="208"/>
    </location>
</feature>
<dbReference type="Pfam" id="PF00581">
    <property type="entry name" value="Rhodanese"/>
    <property type="match status" value="1"/>
</dbReference>
<dbReference type="SUPFAM" id="SSF52821">
    <property type="entry name" value="Rhodanese/Cell cycle control phosphatase"/>
    <property type="match status" value="1"/>
</dbReference>
<feature type="signal peptide" evidence="1">
    <location>
        <begin position="1"/>
        <end position="22"/>
    </location>
</feature>
<organism evidence="3 4">
    <name type="scientific">Paralimibaculum aggregatum</name>
    <dbReference type="NCBI Taxonomy" id="3036245"/>
    <lineage>
        <taxon>Bacteria</taxon>
        <taxon>Pseudomonadati</taxon>
        <taxon>Pseudomonadota</taxon>
        <taxon>Alphaproteobacteria</taxon>
        <taxon>Rhodobacterales</taxon>
        <taxon>Paracoccaceae</taxon>
        <taxon>Paralimibaculum</taxon>
    </lineage>
</organism>
<evidence type="ECO:0000256" key="1">
    <source>
        <dbReference type="SAM" id="SignalP"/>
    </source>
</evidence>
<dbReference type="Gene3D" id="3.40.250.10">
    <property type="entry name" value="Rhodanese-like domain"/>
    <property type="match status" value="1"/>
</dbReference>
<accession>A0ABQ6LQF1</accession>
<dbReference type="CDD" id="cd00158">
    <property type="entry name" value="RHOD"/>
    <property type="match status" value="1"/>
</dbReference>
<dbReference type="Proteomes" id="UP001239909">
    <property type="component" value="Unassembled WGS sequence"/>
</dbReference>
<proteinExistence type="predicted"/>
<gene>
    <name evidence="3" type="ORF">LNKW23_19780</name>
</gene>
<keyword evidence="4" id="KW-1185">Reference proteome</keyword>
<evidence type="ECO:0000313" key="4">
    <source>
        <dbReference type="Proteomes" id="UP001239909"/>
    </source>
</evidence>
<sequence>MFNRLWAIAYVCALIAGPTAHAQEVWITEDMPVFEYSQDGQNHVIERNQDQTATIDDSFAKTSRPCPPFCVHAMKAAPGVETVGELELLDFLRERVETGRGVLVDARLASWYDKGTIPGAINLPFPIFTTPDNPFFAPIMTQLGAVRRGRSWDFSTSKDLLLFCNGPWCDQSPRAIRGLIAAGYPPEKLFYYRGGMQAWLSMGFQTVLPSGV</sequence>
<dbReference type="SMART" id="SM00450">
    <property type="entry name" value="RHOD"/>
    <property type="match status" value="1"/>
</dbReference>
<evidence type="ECO:0000259" key="2">
    <source>
        <dbReference type="PROSITE" id="PS50206"/>
    </source>
</evidence>